<comment type="caution">
    <text evidence="2">The sequence shown here is derived from an EMBL/GenBank/DDBJ whole genome shotgun (WGS) entry which is preliminary data.</text>
</comment>
<keyword evidence="3" id="KW-1185">Reference proteome</keyword>
<dbReference type="InterPro" id="IPR045838">
    <property type="entry name" value="DEPDC5_CTD"/>
</dbReference>
<dbReference type="GO" id="GO:0034198">
    <property type="term" value="P:cellular response to amino acid starvation"/>
    <property type="evidence" value="ECO:0007669"/>
    <property type="project" value="TreeGrafter"/>
</dbReference>
<dbReference type="InterPro" id="IPR036390">
    <property type="entry name" value="WH_DNA-bd_sf"/>
</dbReference>
<dbReference type="PANTHER" id="PTHR13179">
    <property type="entry name" value="DEP DOMAIN CONTAINING PROTEIN 5"/>
    <property type="match status" value="1"/>
</dbReference>
<dbReference type="GO" id="GO:0005096">
    <property type="term" value="F:GTPase activator activity"/>
    <property type="evidence" value="ECO:0007669"/>
    <property type="project" value="InterPro"/>
</dbReference>
<accession>A0A0T6AYW4</accession>
<dbReference type="GO" id="GO:0005765">
    <property type="term" value="C:lysosomal membrane"/>
    <property type="evidence" value="ECO:0007669"/>
    <property type="project" value="TreeGrafter"/>
</dbReference>
<dbReference type="Gene3D" id="1.10.10.10">
    <property type="entry name" value="Winged helix-like DNA-binding domain superfamily/Winged helix DNA-binding domain"/>
    <property type="match status" value="1"/>
</dbReference>
<dbReference type="PROSITE" id="PS50186">
    <property type="entry name" value="DEP"/>
    <property type="match status" value="1"/>
</dbReference>
<gene>
    <name evidence="2" type="ORF">AMK59_7380</name>
</gene>
<dbReference type="PANTHER" id="PTHR13179:SF8">
    <property type="entry name" value="GATOR COMPLEX PROTEIN DEPDC5"/>
    <property type="match status" value="1"/>
</dbReference>
<dbReference type="OrthoDB" id="39497at2759"/>
<dbReference type="GO" id="GO:0010508">
    <property type="term" value="P:positive regulation of autophagy"/>
    <property type="evidence" value="ECO:0007669"/>
    <property type="project" value="TreeGrafter"/>
</dbReference>
<reference evidence="2 3" key="1">
    <citation type="submission" date="2015-09" db="EMBL/GenBank/DDBJ databases">
        <title>Draft genome of the scarab beetle Oryctes borbonicus.</title>
        <authorList>
            <person name="Meyer J.M."/>
            <person name="Markov G.V."/>
            <person name="Baskaran P."/>
            <person name="Herrmann M."/>
            <person name="Sommer R.J."/>
            <person name="Roedelsperger C."/>
        </authorList>
    </citation>
    <scope>NUCLEOTIDE SEQUENCE [LARGE SCALE GENOMIC DNA]</scope>
    <source>
        <strain evidence="2">OB123</strain>
        <tissue evidence="2">Whole animal</tissue>
    </source>
</reference>
<dbReference type="GO" id="GO:1990130">
    <property type="term" value="C:GATOR1 complex"/>
    <property type="evidence" value="ECO:0007669"/>
    <property type="project" value="TreeGrafter"/>
</dbReference>
<proteinExistence type="predicted"/>
<dbReference type="Pfam" id="PF19418">
    <property type="entry name" value="DEPDC5_CTD"/>
    <property type="match status" value="1"/>
</dbReference>
<protein>
    <recommendedName>
        <fullName evidence="1">DEP domain-containing protein</fullName>
    </recommendedName>
</protein>
<dbReference type="GO" id="GO:1904262">
    <property type="term" value="P:negative regulation of TORC1 signaling"/>
    <property type="evidence" value="ECO:0007669"/>
    <property type="project" value="TreeGrafter"/>
</dbReference>
<dbReference type="Proteomes" id="UP000051574">
    <property type="component" value="Unassembled WGS sequence"/>
</dbReference>
<evidence type="ECO:0000313" key="2">
    <source>
        <dbReference type="EMBL" id="KRT80387.1"/>
    </source>
</evidence>
<name>A0A0T6AYW4_9SCAR</name>
<evidence type="ECO:0000313" key="3">
    <source>
        <dbReference type="Proteomes" id="UP000051574"/>
    </source>
</evidence>
<feature type="domain" description="DEP" evidence="1">
    <location>
        <begin position="71"/>
        <end position="130"/>
    </location>
</feature>
<organism evidence="2 3">
    <name type="scientific">Oryctes borbonicus</name>
    <dbReference type="NCBI Taxonomy" id="1629725"/>
    <lineage>
        <taxon>Eukaryota</taxon>
        <taxon>Metazoa</taxon>
        <taxon>Ecdysozoa</taxon>
        <taxon>Arthropoda</taxon>
        <taxon>Hexapoda</taxon>
        <taxon>Insecta</taxon>
        <taxon>Pterygota</taxon>
        <taxon>Neoptera</taxon>
        <taxon>Endopterygota</taxon>
        <taxon>Coleoptera</taxon>
        <taxon>Polyphaga</taxon>
        <taxon>Scarabaeiformia</taxon>
        <taxon>Scarabaeidae</taxon>
        <taxon>Dynastinae</taxon>
        <taxon>Oryctes</taxon>
    </lineage>
</organism>
<dbReference type="SUPFAM" id="SSF46785">
    <property type="entry name" value="Winged helix' DNA-binding domain"/>
    <property type="match status" value="1"/>
</dbReference>
<evidence type="ECO:0000259" key="1">
    <source>
        <dbReference type="PROSITE" id="PS50186"/>
    </source>
</evidence>
<dbReference type="InterPro" id="IPR000591">
    <property type="entry name" value="DEP_dom"/>
</dbReference>
<sequence length="318" mass="35974">MEKGRASPAIEILQQHLSDAQSQDSGNDDNIVCDPLLRPNASFTEILEAMKQPVNGLGLLPPTHQCLPTYTFISSDAINWLITHMEGVTTTEQALKIFTAMQRDKLICHASGDTGKPFIQGFFLYYIIHQNDKDRIQQSWDITTFQSDWMEVEIKEPLNWGTSHSPSITTNDPEEGVPHFLRDDINPYLQPDEFSDSTFKRMFLDIDSTNKSDRLEWGHVKYQTTFRSDQAYELVVEWLVASGSIVAELLHQWARKVQACGLQMVPIPNDPLALPYLDKSDPLRGPIFVPLNLNCLDPHNILFKGNISASIPGENAEY</sequence>
<dbReference type="EMBL" id="LJIG01022474">
    <property type="protein sequence ID" value="KRT80387.1"/>
    <property type="molecule type" value="Genomic_DNA"/>
</dbReference>
<dbReference type="Pfam" id="PF00610">
    <property type="entry name" value="DEP"/>
    <property type="match status" value="1"/>
</dbReference>
<dbReference type="InterPro" id="IPR036388">
    <property type="entry name" value="WH-like_DNA-bd_sf"/>
</dbReference>
<dbReference type="InterPro" id="IPR027244">
    <property type="entry name" value="IML1"/>
</dbReference>
<dbReference type="GO" id="GO:0035556">
    <property type="term" value="P:intracellular signal transduction"/>
    <property type="evidence" value="ECO:0007669"/>
    <property type="project" value="InterPro"/>
</dbReference>
<dbReference type="AlphaFoldDB" id="A0A0T6AYW4"/>